<keyword evidence="9" id="KW-0539">Nucleus</keyword>
<feature type="binding site" evidence="9">
    <location>
        <position position="288"/>
    </location>
    <ligand>
        <name>ATP</name>
        <dbReference type="ChEBI" id="CHEBI:30616"/>
    </ligand>
</feature>
<dbReference type="InterPro" id="IPR002139">
    <property type="entry name" value="Ribo/fructo_kinase"/>
</dbReference>
<feature type="binding site" evidence="9">
    <location>
        <begin position="257"/>
        <end position="258"/>
    </location>
    <ligand>
        <name>ATP</name>
        <dbReference type="ChEBI" id="CHEBI:30616"/>
    </ligand>
</feature>
<feature type="active site" description="Proton acceptor" evidence="9">
    <location>
        <position position="258"/>
    </location>
</feature>
<feature type="binding site" evidence="9">
    <location>
        <position position="183"/>
    </location>
    <ligand>
        <name>ATP</name>
        <dbReference type="ChEBI" id="CHEBI:30616"/>
    </ligand>
</feature>
<dbReference type="GO" id="GO:0046872">
    <property type="term" value="F:metal ion binding"/>
    <property type="evidence" value="ECO:0007669"/>
    <property type="project" value="UniProtKB-KW"/>
</dbReference>
<evidence type="ECO:0000256" key="1">
    <source>
        <dbReference type="ARBA" id="ARBA00022679"/>
    </source>
</evidence>
<evidence type="ECO:0000256" key="5">
    <source>
        <dbReference type="ARBA" id="ARBA00022840"/>
    </source>
</evidence>
<dbReference type="PRINTS" id="PR00990">
    <property type="entry name" value="RIBOKINASE"/>
</dbReference>
<evidence type="ECO:0000256" key="4">
    <source>
        <dbReference type="ARBA" id="ARBA00022777"/>
    </source>
</evidence>
<proteinExistence type="inferred from homology"/>
<comment type="subcellular location">
    <subcellularLocation>
        <location evidence="9">Cytoplasm</location>
    </subcellularLocation>
    <subcellularLocation>
        <location evidence="9">Nucleus</location>
    </subcellularLocation>
</comment>
<sequence>MVGKILNYGSFNIDESFSVPHICLSGETMFSTEYYVRAGGKGANQSMAFAKAGGNIYHAGNYGNDAGWVKDLMAKNGIDMSFSNMKDERNGRAFIQVSKETGDNCIVLYPGTNYTYTAEEAVGVFESFGPGDWLVQQNEISQGGEIMRLGATKGLSVLFNPAPLTKGILKAFDFNNVTILIVNEHEAQSLYEELGGEKKVFGLDIASELLNEFGSMQGVVVTLGGEGVVAKFRNEGKTSEFKVPSRKVAVKDTTAAGDTFVGYFLASFIRAEKEEYFKRVDIALNEANFASSIAVQRLGSMDSVPTLEEVSQAMKEQ</sequence>
<dbReference type="EMBL" id="JAEPRD010000099">
    <property type="protein sequence ID" value="KAG2199243.1"/>
    <property type="molecule type" value="Genomic_DNA"/>
</dbReference>
<feature type="binding site" evidence="9">
    <location>
        <begin position="222"/>
        <end position="227"/>
    </location>
    <ligand>
        <name>ATP</name>
        <dbReference type="ChEBI" id="CHEBI:30616"/>
    </ligand>
</feature>
<evidence type="ECO:0000256" key="7">
    <source>
        <dbReference type="ARBA" id="ARBA00022958"/>
    </source>
</evidence>
<feature type="domain" description="Carbohydrate kinase PfkB" evidence="10">
    <location>
        <begin position="4"/>
        <end position="306"/>
    </location>
</feature>
<feature type="binding site" evidence="9">
    <location>
        <position position="139"/>
    </location>
    <ligand>
        <name>substrate</name>
    </ligand>
</feature>
<accession>A0A8H7QWY0</accession>
<dbReference type="GO" id="GO:0005634">
    <property type="term" value="C:nucleus"/>
    <property type="evidence" value="ECO:0007669"/>
    <property type="project" value="UniProtKB-SubCell"/>
</dbReference>
<dbReference type="UniPathway" id="UPA00916">
    <property type="reaction ID" value="UER00889"/>
</dbReference>
<dbReference type="Gene3D" id="3.40.1190.20">
    <property type="match status" value="1"/>
</dbReference>
<keyword evidence="4 9" id="KW-0418">Kinase</keyword>
<dbReference type="InterPro" id="IPR011877">
    <property type="entry name" value="Ribokinase"/>
</dbReference>
<dbReference type="GO" id="GO:0004747">
    <property type="term" value="F:ribokinase activity"/>
    <property type="evidence" value="ECO:0007669"/>
    <property type="project" value="UniProtKB-UniRule"/>
</dbReference>
<keyword evidence="3 9" id="KW-0547">Nucleotide-binding</keyword>
<comment type="subunit">
    <text evidence="9">Homodimer.</text>
</comment>
<evidence type="ECO:0000313" key="12">
    <source>
        <dbReference type="Proteomes" id="UP000603453"/>
    </source>
</evidence>
<evidence type="ECO:0000259" key="10">
    <source>
        <dbReference type="Pfam" id="PF00294"/>
    </source>
</evidence>
<dbReference type="SUPFAM" id="SSF53613">
    <property type="entry name" value="Ribokinase-like"/>
    <property type="match status" value="1"/>
</dbReference>
<comment type="pathway">
    <text evidence="9">Carbohydrate metabolism; D-ribose degradation; D-ribose 5-phosphate from beta-D-ribopyranose: step 2/2.</text>
</comment>
<keyword evidence="12" id="KW-1185">Reference proteome</keyword>
<name>A0A8H7QWY0_9FUNG</name>
<comment type="cofactor">
    <cofactor evidence="9">
        <name>Mg(2+)</name>
        <dbReference type="ChEBI" id="CHEBI:18420"/>
    </cofactor>
    <text evidence="9">Requires a divalent cation, most likely magnesium in vivo, as an electrophilic catalyst to aid phosphoryl group transfer. It is the chelate of the metal and the nucleotide that is the actual substrate.</text>
</comment>
<dbReference type="InterPro" id="IPR011611">
    <property type="entry name" value="PfkB_dom"/>
</dbReference>
<organism evidence="11 12">
    <name type="scientific">Mucor saturninus</name>
    <dbReference type="NCBI Taxonomy" id="64648"/>
    <lineage>
        <taxon>Eukaryota</taxon>
        <taxon>Fungi</taxon>
        <taxon>Fungi incertae sedis</taxon>
        <taxon>Mucoromycota</taxon>
        <taxon>Mucoromycotina</taxon>
        <taxon>Mucoromycetes</taxon>
        <taxon>Mucorales</taxon>
        <taxon>Mucorineae</taxon>
        <taxon>Mucoraceae</taxon>
        <taxon>Mucor</taxon>
    </lineage>
</organism>
<comment type="function">
    <text evidence="9">Catalyzes the phosphorylation of ribose at O-5 in a reaction requiring ATP and magnesium. The resulting D-ribose-5-phosphate can then be used either for sythesis of nucleotides, histidine, and tryptophan, or as a component of the pentose phosphate pathway.</text>
</comment>
<comment type="caution">
    <text evidence="9">Lacks conserved residue(s) required for the propagation of feature annotation.</text>
</comment>
<dbReference type="GO" id="GO:0019303">
    <property type="term" value="P:D-ribose catabolic process"/>
    <property type="evidence" value="ECO:0007669"/>
    <property type="project" value="UniProtKB-UniRule"/>
</dbReference>
<dbReference type="PANTHER" id="PTHR10584:SF166">
    <property type="entry name" value="RIBOKINASE"/>
    <property type="match status" value="1"/>
</dbReference>
<dbReference type="CDD" id="cd01174">
    <property type="entry name" value="ribokinase"/>
    <property type="match status" value="1"/>
</dbReference>
<feature type="binding site" evidence="9">
    <location>
        <begin position="12"/>
        <end position="14"/>
    </location>
    <ligand>
        <name>substrate</name>
    </ligand>
</feature>
<gene>
    <name evidence="11" type="ORF">INT47_010618</name>
</gene>
<feature type="binding site" evidence="9">
    <location>
        <position position="303"/>
    </location>
    <ligand>
        <name>K(+)</name>
        <dbReference type="ChEBI" id="CHEBI:29103"/>
    </ligand>
</feature>
<evidence type="ECO:0000256" key="2">
    <source>
        <dbReference type="ARBA" id="ARBA00022723"/>
    </source>
</evidence>
<comment type="catalytic activity">
    <reaction evidence="9">
        <text>D-ribose + ATP = D-ribose 5-phosphate + ADP + H(+)</text>
        <dbReference type="Rhea" id="RHEA:13697"/>
        <dbReference type="ChEBI" id="CHEBI:15378"/>
        <dbReference type="ChEBI" id="CHEBI:30616"/>
        <dbReference type="ChEBI" id="CHEBI:47013"/>
        <dbReference type="ChEBI" id="CHEBI:78346"/>
        <dbReference type="ChEBI" id="CHEBI:456216"/>
        <dbReference type="EC" id="2.7.1.15"/>
    </reaction>
</comment>
<dbReference type="AlphaFoldDB" id="A0A8H7QWY0"/>
<feature type="binding site" evidence="9">
    <location>
        <position position="252"/>
    </location>
    <ligand>
        <name>K(+)</name>
        <dbReference type="ChEBI" id="CHEBI:29103"/>
    </ligand>
</feature>
<comment type="similarity">
    <text evidence="9">Belongs to the carbohydrate kinase PfkB family. Ribokinase subfamily.</text>
</comment>
<keyword evidence="9" id="KW-0963">Cytoplasm</keyword>
<evidence type="ECO:0000256" key="3">
    <source>
        <dbReference type="ARBA" id="ARBA00022741"/>
    </source>
</evidence>
<protein>
    <recommendedName>
        <fullName evidence="9">Ribokinase</fullName>
        <shortName evidence="9">RK</shortName>
        <ecNumber evidence="9">2.7.1.15</ecNumber>
    </recommendedName>
</protein>
<evidence type="ECO:0000256" key="8">
    <source>
        <dbReference type="ARBA" id="ARBA00023277"/>
    </source>
</evidence>
<dbReference type="HAMAP" id="MF_01987">
    <property type="entry name" value="Ribokinase"/>
    <property type="match status" value="1"/>
</dbReference>
<feature type="binding site" evidence="9">
    <location>
        <position position="258"/>
    </location>
    <ligand>
        <name>substrate</name>
    </ligand>
</feature>
<dbReference type="Proteomes" id="UP000603453">
    <property type="component" value="Unassembled WGS sequence"/>
</dbReference>
<dbReference type="Pfam" id="PF00294">
    <property type="entry name" value="PfkB"/>
    <property type="match status" value="1"/>
</dbReference>
<dbReference type="PANTHER" id="PTHR10584">
    <property type="entry name" value="SUGAR KINASE"/>
    <property type="match status" value="1"/>
</dbReference>
<reference evidence="11" key="1">
    <citation type="submission" date="2020-12" db="EMBL/GenBank/DDBJ databases">
        <title>Metabolic potential, ecology and presence of endohyphal bacteria is reflected in genomic diversity of Mucoromycotina.</title>
        <authorList>
            <person name="Muszewska A."/>
            <person name="Okrasinska A."/>
            <person name="Steczkiewicz K."/>
            <person name="Drgas O."/>
            <person name="Orlowska M."/>
            <person name="Perlinska-Lenart U."/>
            <person name="Aleksandrzak-Piekarczyk T."/>
            <person name="Szatraj K."/>
            <person name="Zielenkiewicz U."/>
            <person name="Pilsyk S."/>
            <person name="Malc E."/>
            <person name="Mieczkowski P."/>
            <person name="Kruszewska J.S."/>
            <person name="Biernat P."/>
            <person name="Pawlowska J."/>
        </authorList>
    </citation>
    <scope>NUCLEOTIDE SEQUENCE</scope>
    <source>
        <strain evidence="11">WA0000017839</strain>
    </source>
</reference>
<feature type="binding site" evidence="9">
    <location>
        <position position="254"/>
    </location>
    <ligand>
        <name>K(+)</name>
        <dbReference type="ChEBI" id="CHEBI:29103"/>
    </ligand>
</feature>
<keyword evidence="6 9" id="KW-0460">Magnesium</keyword>
<dbReference type="EC" id="2.7.1.15" evidence="9"/>
<keyword evidence="1 9" id="KW-0808">Transferase</keyword>
<feature type="binding site" evidence="9">
    <location>
        <position position="299"/>
    </location>
    <ligand>
        <name>K(+)</name>
        <dbReference type="ChEBI" id="CHEBI:29103"/>
    </ligand>
</feature>
<keyword evidence="7 9" id="KW-0630">Potassium</keyword>
<dbReference type="GO" id="GO:0005737">
    <property type="term" value="C:cytoplasm"/>
    <property type="evidence" value="ECO:0007669"/>
    <property type="project" value="UniProtKB-SubCell"/>
</dbReference>
<feature type="binding site" evidence="9">
    <location>
        <position position="297"/>
    </location>
    <ligand>
        <name>K(+)</name>
        <dbReference type="ChEBI" id="CHEBI:29103"/>
    </ligand>
</feature>
<dbReference type="OrthoDB" id="415590at2759"/>
<dbReference type="GO" id="GO:0005524">
    <property type="term" value="F:ATP binding"/>
    <property type="evidence" value="ECO:0007669"/>
    <property type="project" value="UniProtKB-UniRule"/>
</dbReference>
<keyword evidence="5 9" id="KW-0067">ATP-binding</keyword>
<feature type="binding site" evidence="9">
    <location>
        <begin position="40"/>
        <end position="44"/>
    </location>
    <ligand>
        <name>substrate</name>
    </ligand>
</feature>
<evidence type="ECO:0000313" key="11">
    <source>
        <dbReference type="EMBL" id="KAG2199243.1"/>
    </source>
</evidence>
<evidence type="ECO:0000256" key="9">
    <source>
        <dbReference type="HAMAP-Rule" id="MF_03215"/>
    </source>
</evidence>
<comment type="caution">
    <text evidence="11">The sequence shown here is derived from an EMBL/GenBank/DDBJ whole genome shotgun (WGS) entry which is preliminary data.</text>
</comment>
<feature type="binding site" evidence="9">
    <location>
        <position position="294"/>
    </location>
    <ligand>
        <name>K(+)</name>
        <dbReference type="ChEBI" id="CHEBI:29103"/>
    </ligand>
</feature>
<evidence type="ECO:0000256" key="6">
    <source>
        <dbReference type="ARBA" id="ARBA00022842"/>
    </source>
</evidence>
<keyword evidence="2 9" id="KW-0479">Metal-binding</keyword>
<keyword evidence="8 9" id="KW-0119">Carbohydrate metabolism</keyword>
<dbReference type="InterPro" id="IPR029056">
    <property type="entry name" value="Ribokinase-like"/>
</dbReference>
<comment type="activity regulation">
    <text evidence="9">Activated by a monovalent cation that binds near, but not in, the active site. The most likely occupant of the site in vivo is potassium. Ion binding induces a conformational change that may alter substrate affinity.</text>
</comment>